<evidence type="ECO:0000256" key="7">
    <source>
        <dbReference type="ARBA" id="ARBA00022723"/>
    </source>
</evidence>
<keyword evidence="6 12" id="KW-0812">Transmembrane</keyword>
<keyword evidence="5" id="KW-0349">Heme</keyword>
<feature type="transmembrane region" description="Helical" evidence="12">
    <location>
        <begin position="85"/>
        <end position="102"/>
    </location>
</feature>
<evidence type="ECO:0000256" key="11">
    <source>
        <dbReference type="ARBA" id="ARBA00023136"/>
    </source>
</evidence>
<dbReference type="InterPro" id="IPR003317">
    <property type="entry name" value="Cyt-d_oxidase_su2"/>
</dbReference>
<proteinExistence type="inferred from homology"/>
<keyword evidence="4" id="KW-1003">Cell membrane</keyword>
<evidence type="ECO:0000256" key="10">
    <source>
        <dbReference type="ARBA" id="ARBA00023004"/>
    </source>
</evidence>
<reference evidence="14" key="1">
    <citation type="journal article" date="2019" name="Int. J. Syst. Evol. Microbiol.">
        <title>The Global Catalogue of Microorganisms (GCM) 10K type strain sequencing project: providing services to taxonomists for standard genome sequencing and annotation.</title>
        <authorList>
            <consortium name="The Broad Institute Genomics Platform"/>
            <consortium name="The Broad Institute Genome Sequencing Center for Infectious Disease"/>
            <person name="Wu L."/>
            <person name="Ma J."/>
        </authorList>
    </citation>
    <scope>NUCLEOTIDE SEQUENCE [LARGE SCALE GENOMIC DNA]</scope>
    <source>
        <strain evidence="14">NBRC 110044</strain>
    </source>
</reference>
<name>A0ABQ5YK25_9NEIS</name>
<feature type="transmembrane region" description="Helical" evidence="12">
    <location>
        <begin position="12"/>
        <end position="39"/>
    </location>
</feature>
<sequence length="378" mass="41189">MLEYDTLKLICWGLLATLLIGFALMDGFDMGVAILLPYVGRTDEERRVAINVVGPTWEGNQVWLVLAGGAIFAAWPLVYAAGFSVFYYALVLALCALFLRPVGFDYRSKLANPHWRSFWDWGLFVGGLVPALVFGIAIGNLFVGLPFRFDDTMRVSYGGGLLDQLNPFGLYCGLVSACLLALHGATLLLLRTEAAVGLRARRAAMVLGCLLALLFILGGVWLAGMAGLSLQSQGEVAKALTPFEKTVTRVAGGWLHNYGRWDWLWLLPASGVAAALLASLSAWRGWRWAAFLASAAAIVAILLTAGLSLFPFVLPSSMDVQSSLTLWDASSSHKTLWAMLLVTAILLPIVLLYTSWVYRVLRGPVTVETIRRDSHTAY</sequence>
<comment type="caution">
    <text evidence="13">The sequence shown here is derived from an EMBL/GenBank/DDBJ whole genome shotgun (WGS) entry which is preliminary data.</text>
</comment>
<dbReference type="PIRSF" id="PIRSF000267">
    <property type="entry name" value="Cyt_oxidse_sub2"/>
    <property type="match status" value="1"/>
</dbReference>
<dbReference type="Pfam" id="PF02322">
    <property type="entry name" value="Cyt_bd_oxida_II"/>
    <property type="match status" value="1"/>
</dbReference>
<feature type="transmembrane region" description="Helical" evidence="12">
    <location>
        <begin position="168"/>
        <end position="190"/>
    </location>
</feature>
<dbReference type="Proteomes" id="UP001156706">
    <property type="component" value="Unassembled WGS sequence"/>
</dbReference>
<feature type="transmembrane region" description="Helical" evidence="12">
    <location>
        <begin position="123"/>
        <end position="148"/>
    </location>
</feature>
<keyword evidence="3" id="KW-0813">Transport</keyword>
<evidence type="ECO:0000256" key="2">
    <source>
        <dbReference type="ARBA" id="ARBA00007543"/>
    </source>
</evidence>
<evidence type="ECO:0000256" key="4">
    <source>
        <dbReference type="ARBA" id="ARBA00022475"/>
    </source>
</evidence>
<feature type="transmembrane region" description="Helical" evidence="12">
    <location>
        <begin position="202"/>
        <end position="223"/>
    </location>
</feature>
<dbReference type="NCBIfam" id="TIGR00203">
    <property type="entry name" value="cydB"/>
    <property type="match status" value="1"/>
</dbReference>
<keyword evidence="7" id="KW-0479">Metal-binding</keyword>
<keyword evidence="11 12" id="KW-0472">Membrane</keyword>
<organism evidence="13 14">
    <name type="scientific">Chitinimonas prasina</name>
    <dbReference type="NCBI Taxonomy" id="1434937"/>
    <lineage>
        <taxon>Bacteria</taxon>
        <taxon>Pseudomonadati</taxon>
        <taxon>Pseudomonadota</taxon>
        <taxon>Betaproteobacteria</taxon>
        <taxon>Neisseriales</taxon>
        <taxon>Chitinibacteraceae</taxon>
        <taxon>Chitinimonas</taxon>
    </lineage>
</organism>
<evidence type="ECO:0000256" key="5">
    <source>
        <dbReference type="ARBA" id="ARBA00022617"/>
    </source>
</evidence>
<dbReference type="RefSeq" id="WP_308447094.1">
    <property type="nucleotide sequence ID" value="NZ_BSOG01000008.1"/>
</dbReference>
<feature type="transmembrane region" description="Helical" evidence="12">
    <location>
        <begin position="334"/>
        <end position="353"/>
    </location>
</feature>
<evidence type="ECO:0000256" key="8">
    <source>
        <dbReference type="ARBA" id="ARBA00022982"/>
    </source>
</evidence>
<feature type="transmembrane region" description="Helical" evidence="12">
    <location>
        <begin position="290"/>
        <end position="314"/>
    </location>
</feature>
<evidence type="ECO:0000256" key="12">
    <source>
        <dbReference type="SAM" id="Phobius"/>
    </source>
</evidence>
<keyword evidence="9 12" id="KW-1133">Transmembrane helix</keyword>
<keyword evidence="8" id="KW-0249">Electron transport</keyword>
<gene>
    <name evidence="13" type="primary">cydB</name>
    <name evidence="13" type="ORF">GCM10007907_41550</name>
</gene>
<comment type="subcellular location">
    <subcellularLocation>
        <location evidence="1">Cell membrane</location>
        <topology evidence="1">Multi-pass membrane protein</topology>
    </subcellularLocation>
</comment>
<evidence type="ECO:0000256" key="9">
    <source>
        <dbReference type="ARBA" id="ARBA00022989"/>
    </source>
</evidence>
<protein>
    <submittedName>
        <fullName evidence="13">Cytochrome d ubiquinol oxidase subunit II</fullName>
    </submittedName>
</protein>
<evidence type="ECO:0000256" key="6">
    <source>
        <dbReference type="ARBA" id="ARBA00022692"/>
    </source>
</evidence>
<keyword evidence="14" id="KW-1185">Reference proteome</keyword>
<evidence type="ECO:0000256" key="3">
    <source>
        <dbReference type="ARBA" id="ARBA00022448"/>
    </source>
</evidence>
<dbReference type="EMBL" id="BSOG01000008">
    <property type="protein sequence ID" value="GLR15365.1"/>
    <property type="molecule type" value="Genomic_DNA"/>
</dbReference>
<dbReference type="PANTHER" id="PTHR43141:SF5">
    <property type="entry name" value="CYTOCHROME BD-I UBIQUINOL OXIDASE SUBUNIT 2"/>
    <property type="match status" value="1"/>
</dbReference>
<comment type="similarity">
    <text evidence="2">Belongs to the cytochrome ubiquinol oxidase subunit 2 family.</text>
</comment>
<dbReference type="PANTHER" id="PTHR43141">
    <property type="entry name" value="CYTOCHROME BD2 SUBUNIT II"/>
    <property type="match status" value="1"/>
</dbReference>
<evidence type="ECO:0000313" key="13">
    <source>
        <dbReference type="EMBL" id="GLR15365.1"/>
    </source>
</evidence>
<evidence type="ECO:0000313" key="14">
    <source>
        <dbReference type="Proteomes" id="UP001156706"/>
    </source>
</evidence>
<evidence type="ECO:0000256" key="1">
    <source>
        <dbReference type="ARBA" id="ARBA00004651"/>
    </source>
</evidence>
<feature type="transmembrane region" description="Helical" evidence="12">
    <location>
        <begin position="263"/>
        <end position="283"/>
    </location>
</feature>
<accession>A0ABQ5YK25</accession>
<keyword evidence="10" id="KW-0408">Iron</keyword>